<keyword evidence="3" id="KW-1185">Reference proteome</keyword>
<feature type="chain" id="PRO_5003700095" description="Outer membrane protein" evidence="1">
    <location>
        <begin position="20"/>
        <end position="362"/>
    </location>
</feature>
<accession>I5C075</accession>
<evidence type="ECO:0008006" key="4">
    <source>
        <dbReference type="Google" id="ProtNLM"/>
    </source>
</evidence>
<keyword evidence="1" id="KW-0732">Signal</keyword>
<organism evidence="2 3">
    <name type="scientific">Nitritalea halalkaliphila LW7</name>
    <dbReference type="NCBI Taxonomy" id="1189621"/>
    <lineage>
        <taxon>Bacteria</taxon>
        <taxon>Pseudomonadati</taxon>
        <taxon>Bacteroidota</taxon>
        <taxon>Cytophagia</taxon>
        <taxon>Cytophagales</taxon>
        <taxon>Cyclobacteriaceae</taxon>
        <taxon>Nitritalea</taxon>
    </lineage>
</organism>
<protein>
    <recommendedName>
        <fullName evidence="4">Outer membrane protein</fullName>
    </recommendedName>
</protein>
<evidence type="ECO:0000313" key="3">
    <source>
        <dbReference type="Proteomes" id="UP000005551"/>
    </source>
</evidence>
<dbReference type="STRING" id="1189621.A3SI_13894"/>
<dbReference type="Gene3D" id="2.40.160.10">
    <property type="entry name" value="Porin"/>
    <property type="match status" value="1"/>
</dbReference>
<dbReference type="InterPro" id="IPR023614">
    <property type="entry name" value="Porin_dom_sf"/>
</dbReference>
<evidence type="ECO:0000313" key="2">
    <source>
        <dbReference type="EMBL" id="EIM75227.1"/>
    </source>
</evidence>
<dbReference type="EMBL" id="AJYA01000031">
    <property type="protein sequence ID" value="EIM75227.1"/>
    <property type="molecule type" value="Genomic_DNA"/>
</dbReference>
<dbReference type="Proteomes" id="UP000005551">
    <property type="component" value="Unassembled WGS sequence"/>
</dbReference>
<dbReference type="OrthoDB" id="103154at2"/>
<dbReference type="PATRIC" id="fig|1189621.3.peg.2891"/>
<gene>
    <name evidence="2" type="ORF">A3SI_13894</name>
</gene>
<dbReference type="RefSeq" id="WP_009055959.1">
    <property type="nucleotide sequence ID" value="NZ_AJYA01000031.1"/>
</dbReference>
<feature type="signal peptide" evidence="1">
    <location>
        <begin position="1"/>
        <end position="19"/>
    </location>
</feature>
<evidence type="ECO:0000256" key="1">
    <source>
        <dbReference type="SAM" id="SignalP"/>
    </source>
</evidence>
<dbReference type="AlphaFoldDB" id="I5C075"/>
<proteinExistence type="predicted"/>
<dbReference type="InterPro" id="IPR011486">
    <property type="entry name" value="BBP2"/>
</dbReference>
<dbReference type="SUPFAM" id="SSF56935">
    <property type="entry name" value="Porins"/>
    <property type="match status" value="1"/>
</dbReference>
<name>I5C075_9BACT</name>
<dbReference type="Pfam" id="PF07642">
    <property type="entry name" value="BBP2"/>
    <property type="match status" value="1"/>
</dbReference>
<reference evidence="2 3" key="1">
    <citation type="submission" date="2012-05" db="EMBL/GenBank/DDBJ databases">
        <title>Genome sequence of Nitritalea halalkaliphila LW7.</title>
        <authorList>
            <person name="Jangir P.K."/>
            <person name="Singh A."/>
            <person name="Shivaji S."/>
            <person name="Sharma R."/>
        </authorList>
    </citation>
    <scope>NUCLEOTIDE SEQUENCE [LARGE SCALE GENOMIC DNA]</scope>
    <source>
        <strain evidence="2 3">LW7</strain>
    </source>
</reference>
<sequence length="362" mass="41184">MKKVTLLLLLIFASLRLSAQESKRPEINVSGFVDVYYGFDFNRPFTNERPDFLFNHSRHNEVNLNLGLIQMNLEGANYRGGLGLMVGTFPQYNMAAEQPLLQNVFEAYAGVALDQERKLWIDAGIFASHIGFESAISAENFTLTRSLLAENSPYFLSGAKLTYTPNTRWEFEVGVFNGWQRIQRPDGNTTPAFGSRITHTPSEKLTLNWSTFVGNDFPTEERRMRYFNNLYGIFQLSNRLDLILGFDFGFQEAAAENVAAERNMDTWIAPVGILRMELNERWAVALRGEYYQDKEGVIIESISPDGIRATGASFTLDRMITKNILFRMEARQLYNASPIFEQNNQLVRNNTHIIGSLAITIP</sequence>
<comment type="caution">
    <text evidence="2">The sequence shown here is derived from an EMBL/GenBank/DDBJ whole genome shotgun (WGS) entry which is preliminary data.</text>
</comment>